<dbReference type="InterPro" id="IPR012341">
    <property type="entry name" value="6hp_glycosidase-like_sf"/>
</dbReference>
<dbReference type="InterPro" id="IPR008928">
    <property type="entry name" value="6-hairpin_glycosidase_sf"/>
</dbReference>
<proteinExistence type="predicted"/>
<comment type="caution">
    <text evidence="1">The sequence shown here is derived from an EMBL/GenBank/DDBJ whole genome shotgun (WGS) entry which is preliminary data.</text>
</comment>
<dbReference type="GO" id="GO:0005975">
    <property type="term" value="P:carbohydrate metabolic process"/>
    <property type="evidence" value="ECO:0007669"/>
    <property type="project" value="InterPro"/>
</dbReference>
<dbReference type="Proteomes" id="UP000014155">
    <property type="component" value="Unassembled WGS sequence"/>
</dbReference>
<keyword evidence="2" id="KW-1185">Reference proteome</keyword>
<dbReference type="AlphaFoldDB" id="S0FQQ4"/>
<sequence>MKPEYLFNDKNEFIIENYDKAKTFASFLPGIAGIEGIPMWAFYVNRGQVLGSFGVRDRDGTIMEFFPAHTMYQNVERKGFRTFIKLDGDIHEIFSSISRDQYNRKLVIEKNSVRIVEENLTLGLRIAVTYFTMPGESYAAIVRKVCMESLDGTDREIEVLDGMPQLLPVGATNAGYQEMANLMKSWYEVYNTENRIAYYKVRASTADTVEVSEYEEGNFYLSFSSESHGLLPPVYDMDIIFGYNNALSKPDGWDCSIEELLSRKQIAQNKVSGGFTGVKATVNKVFTLYTVIGHVSGMAMINARKNDFSLEFIERKERQAAQLVENLVGDTYTKTAVSLFDKYIDQCYLDNLLRGGYPLVFKAGSRNHVYHVFSRKHGDLEREYNFFSLEPALYSQGNGNFRDVSQNRRNDVLVKPEVRDFNVRHFMNLIQADGYNPLSVKGCTFTLNEGDWSGIEELIGTHRSEIKKLVTGKYTPGKLITFIIEHNTQLAVSKEELLEKVLEKSCQNLEAEFGEGYWSDHWTYNMDLVETFLTVYPDMKESFLFDEKAYCFYKSPVFVLPRSDKYVLANGRVRQYGALLEEKENPHEGAEGCWLRTGQGAGEVYYTSLYVKLLALALIKFVSLDPEGMGVEIEAGKPGWNDALNGLSGLFGSSMCETAELLRIVDFIIACSKEYHKKISLPEEINTLMNAADSLLAAGLNEFEYWDQTAAAKERYRSQIRRGIAGKEVEADTGDLLKIFSRFRAKLQRGMDKSLTFGDGVYPTYFTYKAVKYEMAEGKKSPVNGQPNVTVSEFECCPLPLFLEGPARILRTVGDEEKALELYNTIRSSDIFDTKLEMYKTSVSLEESSTEIGRLRAFTPGWLEREAVFLHMEYKYLYAMLQAGLYRQFFEDIRTMLVPFMKPEVYGRSTLENSSFIASSANPDESVHGRGFVARMSGSTAEMLSMWFLMMAGREVFTYKNGELRLALRPVLPGWMFDAVGRVSFKFLGSVMVNYINPGRKNTYGEDSVKPEKYILTYMDKTEREIEGEIIGGREALDIRNKKVDSIDVHLK</sequence>
<reference evidence="1 2" key="1">
    <citation type="journal article" date="2013" name="Genome Announc.">
        <title>Draft Genome Sequence of the Cellulolytic, Mesophilic, Anaerobic Bacterium Clostridium termitidis Strain CT1112 (DSM 5398).</title>
        <authorList>
            <person name="Lal S."/>
            <person name="Ramachandran U."/>
            <person name="Zhang X."/>
            <person name="Munir R."/>
            <person name="Sparling R."/>
            <person name="Levin D.B."/>
        </authorList>
    </citation>
    <scope>NUCLEOTIDE SEQUENCE [LARGE SCALE GENOMIC DNA]</scope>
    <source>
        <strain evidence="1 2">CT1112</strain>
    </source>
</reference>
<organism evidence="1 2">
    <name type="scientific">Ruminiclostridium cellobioparum subsp. termitidis CT1112</name>
    <dbReference type="NCBI Taxonomy" id="1195236"/>
    <lineage>
        <taxon>Bacteria</taxon>
        <taxon>Bacillati</taxon>
        <taxon>Bacillota</taxon>
        <taxon>Clostridia</taxon>
        <taxon>Eubacteriales</taxon>
        <taxon>Oscillospiraceae</taxon>
        <taxon>Ruminiclostridium</taxon>
    </lineage>
</organism>
<evidence type="ECO:0008006" key="3">
    <source>
        <dbReference type="Google" id="ProtNLM"/>
    </source>
</evidence>
<dbReference type="STRING" id="1195236.CTER_3335"/>
<dbReference type="PATRIC" id="fig|1195236.3.peg.3562"/>
<dbReference type="RefSeq" id="WP_004627615.1">
    <property type="nucleotide sequence ID" value="NZ_AORV01000046.1"/>
</dbReference>
<dbReference type="SUPFAM" id="SSF48208">
    <property type="entry name" value="Six-hairpin glycosidases"/>
    <property type="match status" value="1"/>
</dbReference>
<protein>
    <recommendedName>
        <fullName evidence="3">Cellobiose phosphorylase</fullName>
    </recommendedName>
</protein>
<dbReference type="EMBL" id="AORV01000046">
    <property type="protein sequence ID" value="EMS70803.1"/>
    <property type="molecule type" value="Genomic_DNA"/>
</dbReference>
<name>S0FQQ4_RUMCE</name>
<evidence type="ECO:0000313" key="1">
    <source>
        <dbReference type="EMBL" id="EMS70803.1"/>
    </source>
</evidence>
<dbReference type="eggNOG" id="COG3459">
    <property type="taxonomic scope" value="Bacteria"/>
</dbReference>
<evidence type="ECO:0000313" key="2">
    <source>
        <dbReference type="Proteomes" id="UP000014155"/>
    </source>
</evidence>
<gene>
    <name evidence="1" type="ORF">CTER_3335</name>
</gene>
<dbReference type="Gene3D" id="1.50.10.10">
    <property type="match status" value="1"/>
</dbReference>
<accession>S0FQQ4</accession>